<evidence type="ECO:0000256" key="1">
    <source>
        <dbReference type="ARBA" id="ARBA00004141"/>
    </source>
</evidence>
<dbReference type="InterPro" id="IPR032808">
    <property type="entry name" value="DoxX"/>
</dbReference>
<proteinExistence type="predicted"/>
<dbReference type="GO" id="GO:0016020">
    <property type="term" value="C:membrane"/>
    <property type="evidence" value="ECO:0007669"/>
    <property type="project" value="UniProtKB-SubCell"/>
</dbReference>
<reference evidence="6 7" key="1">
    <citation type="journal article" date="2014" name="Antonie Van Leeuwenhoek">
        <title>Fictibacillus enclensis sp. nov., isolated from marine sediment.</title>
        <authorList>
            <person name="Dastager S.G."/>
            <person name="Mawlankar R."/>
            <person name="Srinivasan K."/>
            <person name="Tang S.K."/>
            <person name="Lee J.C."/>
            <person name="Ramana V.V."/>
            <person name="Shouche Y.S."/>
        </authorList>
    </citation>
    <scope>NUCLEOTIDE SEQUENCE [LARGE SCALE GENOMIC DNA]</scope>
    <source>
        <strain evidence="6 7">NIO-1003</strain>
    </source>
</reference>
<accession>A0A0V8JET6</accession>
<feature type="transmembrane region" description="Helical" evidence="5">
    <location>
        <begin position="96"/>
        <end position="116"/>
    </location>
</feature>
<evidence type="ECO:0000256" key="3">
    <source>
        <dbReference type="ARBA" id="ARBA00022989"/>
    </source>
</evidence>
<keyword evidence="2 5" id="KW-0812">Transmembrane</keyword>
<name>A0A0V8JET6_9BACL</name>
<dbReference type="Proteomes" id="UP000054099">
    <property type="component" value="Unassembled WGS sequence"/>
</dbReference>
<keyword evidence="3 5" id="KW-1133">Transmembrane helix</keyword>
<protein>
    <recommendedName>
        <fullName evidence="8">DoxX family protein</fullName>
    </recommendedName>
</protein>
<keyword evidence="4 5" id="KW-0472">Membrane</keyword>
<dbReference type="Pfam" id="PF13564">
    <property type="entry name" value="DoxX_2"/>
    <property type="match status" value="1"/>
</dbReference>
<comment type="caution">
    <text evidence="6">The sequence shown here is derived from an EMBL/GenBank/DDBJ whole genome shotgun (WGS) entry which is preliminary data.</text>
</comment>
<sequence length="133" mass="14427">MAVGSKGSTWTGRIMSGLVVLFLLFDSISKLFKARAAVDGSTELGFAEHHVVAIGLLGLISVLLYLYPKTAVLGAILLTGYFGGAAATHLRLDNPLFSYTLFPVYVGILAWGGLWLRNKEVRSIIPLYKKRGK</sequence>
<evidence type="ECO:0000313" key="6">
    <source>
        <dbReference type="EMBL" id="KSU85465.1"/>
    </source>
</evidence>
<feature type="transmembrane region" description="Helical" evidence="5">
    <location>
        <begin position="72"/>
        <end position="90"/>
    </location>
</feature>
<comment type="subcellular location">
    <subcellularLocation>
        <location evidence="1">Membrane</location>
        <topology evidence="1">Multi-pass membrane protein</topology>
    </subcellularLocation>
</comment>
<dbReference type="AlphaFoldDB" id="A0A0V8JET6"/>
<dbReference type="EMBL" id="LNQN01000001">
    <property type="protein sequence ID" value="KSU85465.1"/>
    <property type="molecule type" value="Genomic_DNA"/>
</dbReference>
<evidence type="ECO:0008006" key="8">
    <source>
        <dbReference type="Google" id="ProtNLM"/>
    </source>
</evidence>
<evidence type="ECO:0000256" key="5">
    <source>
        <dbReference type="SAM" id="Phobius"/>
    </source>
</evidence>
<organism evidence="6 7">
    <name type="scientific">Fictibacillus enclensis</name>
    <dbReference type="NCBI Taxonomy" id="1017270"/>
    <lineage>
        <taxon>Bacteria</taxon>
        <taxon>Bacillati</taxon>
        <taxon>Bacillota</taxon>
        <taxon>Bacilli</taxon>
        <taxon>Bacillales</taxon>
        <taxon>Fictibacillaceae</taxon>
        <taxon>Fictibacillus</taxon>
    </lineage>
</organism>
<gene>
    <name evidence="6" type="ORF">AS030_08200</name>
</gene>
<evidence type="ECO:0000256" key="4">
    <source>
        <dbReference type="ARBA" id="ARBA00023136"/>
    </source>
</evidence>
<feature type="transmembrane region" description="Helical" evidence="5">
    <location>
        <begin position="49"/>
        <end position="67"/>
    </location>
</feature>
<keyword evidence="7" id="KW-1185">Reference proteome</keyword>
<dbReference type="RefSeq" id="WP_061970369.1">
    <property type="nucleotide sequence ID" value="NZ_FMAV01000001.1"/>
</dbReference>
<dbReference type="OrthoDB" id="9811373at2"/>
<evidence type="ECO:0000256" key="2">
    <source>
        <dbReference type="ARBA" id="ARBA00022692"/>
    </source>
</evidence>
<evidence type="ECO:0000313" key="7">
    <source>
        <dbReference type="Proteomes" id="UP000054099"/>
    </source>
</evidence>